<dbReference type="InterPro" id="IPR052514">
    <property type="entry name" value="SAM-dependent_MTase"/>
</dbReference>
<evidence type="ECO:0000313" key="5">
    <source>
        <dbReference type="Proteomes" id="UP000239648"/>
    </source>
</evidence>
<name>A0A2S6G4A5_9GAMM</name>
<protein>
    <submittedName>
        <fullName evidence="3">FkbM family methyltransferase</fullName>
    </submittedName>
</protein>
<evidence type="ECO:0000259" key="1">
    <source>
        <dbReference type="Pfam" id="PF05050"/>
    </source>
</evidence>
<dbReference type="GO" id="GO:0032259">
    <property type="term" value="P:methylation"/>
    <property type="evidence" value="ECO:0007669"/>
    <property type="project" value="UniProtKB-KW"/>
</dbReference>
<reference evidence="2 5" key="1">
    <citation type="submission" date="2018-02" db="EMBL/GenBank/DDBJ databases">
        <title>Deep subsurface shale carbon reservoir microbial communities from Ohio and West Virginia, USA.</title>
        <authorList>
            <person name="Wrighton K."/>
        </authorList>
    </citation>
    <scope>NUCLEOTIDE SEQUENCE [LARGE SCALE GENOMIC DNA]</scope>
    <source>
        <strain evidence="2 5">UTICA-S1B6</strain>
    </source>
</reference>
<dbReference type="SUPFAM" id="SSF53335">
    <property type="entry name" value="S-adenosyl-L-methionine-dependent methyltransferases"/>
    <property type="match status" value="1"/>
</dbReference>
<evidence type="ECO:0000313" key="2">
    <source>
        <dbReference type="EMBL" id="PPK51781.1"/>
    </source>
</evidence>
<proteinExistence type="predicted"/>
<accession>A0A2S6G4A5</accession>
<dbReference type="Proteomes" id="UP000239648">
    <property type="component" value="Unassembled WGS sequence"/>
</dbReference>
<dbReference type="InterPro" id="IPR006342">
    <property type="entry name" value="FkbM_mtfrase"/>
</dbReference>
<dbReference type="PANTHER" id="PTHR34203">
    <property type="entry name" value="METHYLTRANSFERASE, FKBM FAMILY PROTEIN"/>
    <property type="match status" value="1"/>
</dbReference>
<gene>
    <name evidence="3" type="ORF">B0H24_102432</name>
    <name evidence="2" type="ORF">BY455_10932</name>
</gene>
<dbReference type="OrthoDB" id="6400257at2"/>
<sequence length="250" mass="29042">MSLARDWLNRQLLHWGYRVERTLKPDLFEILLWRFIEINDRELQFIQIGANDGVNYDPLRSVVTNKRVKAQGAVIEPVPRFFELLQQNYAKYPSIEPLNVAIHNVQRTANLYYVDERSVKELPKWVLGIASFDRSHLVRNGVPEDKIRSTEVPCKTVVEIYEEQQLSRLDLLQIDTEGYDATIIRGLDFDRLRPRLIHFEHGLRDGLMSEKDFVSLVGFLNSQGYQVLPEDYDAIAFKPNDLLGSLLDKG</sequence>
<feature type="domain" description="Methyltransferase FkbM" evidence="1">
    <location>
        <begin position="47"/>
        <end position="227"/>
    </location>
</feature>
<dbReference type="AlphaFoldDB" id="A0A2S6G4A5"/>
<dbReference type="EMBL" id="PTIU01000024">
    <property type="protein sequence ID" value="PPK53804.1"/>
    <property type="molecule type" value="Genomic_DNA"/>
</dbReference>
<evidence type="ECO:0000313" key="4">
    <source>
        <dbReference type="Proteomes" id="UP000239446"/>
    </source>
</evidence>
<comment type="caution">
    <text evidence="3">The sequence shown here is derived from an EMBL/GenBank/DDBJ whole genome shotgun (WGS) entry which is preliminary data.</text>
</comment>
<keyword evidence="3" id="KW-0808">Transferase</keyword>
<keyword evidence="5" id="KW-1185">Reference proteome</keyword>
<evidence type="ECO:0000313" key="3">
    <source>
        <dbReference type="EMBL" id="PPK53804.1"/>
    </source>
</evidence>
<dbReference type="GO" id="GO:0008168">
    <property type="term" value="F:methyltransferase activity"/>
    <property type="evidence" value="ECO:0007669"/>
    <property type="project" value="UniProtKB-KW"/>
</dbReference>
<dbReference type="InterPro" id="IPR029063">
    <property type="entry name" value="SAM-dependent_MTases_sf"/>
</dbReference>
<dbReference type="PANTHER" id="PTHR34203:SF15">
    <property type="entry name" value="SLL1173 PROTEIN"/>
    <property type="match status" value="1"/>
</dbReference>
<dbReference type="Gene3D" id="3.40.50.150">
    <property type="entry name" value="Vaccinia Virus protein VP39"/>
    <property type="match status" value="1"/>
</dbReference>
<dbReference type="EMBL" id="PTIT01000009">
    <property type="protein sequence ID" value="PPK51781.1"/>
    <property type="molecule type" value="Genomic_DNA"/>
</dbReference>
<dbReference type="NCBIfam" id="TIGR01444">
    <property type="entry name" value="fkbM_fam"/>
    <property type="match status" value="1"/>
</dbReference>
<reference evidence="3 4" key="2">
    <citation type="submission" date="2018-02" db="EMBL/GenBank/DDBJ databases">
        <title>Subsurface microbial communities from deep shales in Ohio and West Virginia, USA.</title>
        <authorList>
            <person name="Wrighton K."/>
        </authorList>
    </citation>
    <scope>NUCLEOTIDE SEQUENCE [LARGE SCALE GENOMIC DNA]</scope>
    <source>
        <strain evidence="3 4">UTICA-S1B9</strain>
    </source>
</reference>
<organism evidence="3 4">
    <name type="scientific">Marinobacter persicus</name>
    <dbReference type="NCBI Taxonomy" id="930118"/>
    <lineage>
        <taxon>Bacteria</taxon>
        <taxon>Pseudomonadati</taxon>
        <taxon>Pseudomonadota</taxon>
        <taxon>Gammaproteobacteria</taxon>
        <taxon>Pseudomonadales</taxon>
        <taxon>Marinobacteraceae</taxon>
        <taxon>Marinobacter</taxon>
    </lineage>
</organism>
<keyword evidence="3" id="KW-0489">Methyltransferase</keyword>
<dbReference type="Proteomes" id="UP000239446">
    <property type="component" value="Unassembled WGS sequence"/>
</dbReference>
<dbReference type="Pfam" id="PF05050">
    <property type="entry name" value="Methyltransf_21"/>
    <property type="match status" value="1"/>
</dbReference>